<feature type="region of interest" description="Disordered" evidence="4">
    <location>
        <begin position="537"/>
        <end position="562"/>
    </location>
</feature>
<feature type="region of interest" description="Disordered" evidence="4">
    <location>
        <begin position="304"/>
        <end position="332"/>
    </location>
</feature>
<feature type="compositionally biased region" description="Polar residues" evidence="4">
    <location>
        <begin position="146"/>
        <end position="155"/>
    </location>
</feature>
<comment type="caution">
    <text evidence="5">The sequence shown here is derived from an EMBL/GenBank/DDBJ whole genome shotgun (WGS) entry which is preliminary data.</text>
</comment>
<feature type="region of interest" description="Disordered" evidence="4">
    <location>
        <begin position="378"/>
        <end position="402"/>
    </location>
</feature>
<evidence type="ECO:0000256" key="1">
    <source>
        <dbReference type="ARBA" id="ARBA00022723"/>
    </source>
</evidence>
<evidence type="ECO:0000256" key="2">
    <source>
        <dbReference type="ARBA" id="ARBA00022771"/>
    </source>
</evidence>
<dbReference type="InterPro" id="IPR038886">
    <property type="entry name" value="E3_SLX5/Rfp1"/>
</dbReference>
<feature type="compositionally biased region" description="Basic residues" evidence="4">
    <location>
        <begin position="452"/>
        <end position="465"/>
    </location>
</feature>
<feature type="region of interest" description="Disordered" evidence="4">
    <location>
        <begin position="344"/>
        <end position="364"/>
    </location>
</feature>
<keyword evidence="1" id="KW-0479">Metal-binding</keyword>
<evidence type="ECO:0000313" key="5">
    <source>
        <dbReference type="EMBL" id="KAI1850494.1"/>
    </source>
</evidence>
<dbReference type="PROSITE" id="PS00518">
    <property type="entry name" value="ZF_RING_1"/>
    <property type="match status" value="1"/>
</dbReference>
<feature type="compositionally biased region" description="Basic residues" evidence="4">
    <location>
        <begin position="431"/>
        <end position="443"/>
    </location>
</feature>
<feature type="compositionally biased region" description="Pro residues" evidence="4">
    <location>
        <begin position="545"/>
        <end position="554"/>
    </location>
</feature>
<evidence type="ECO:0000256" key="3">
    <source>
        <dbReference type="ARBA" id="ARBA00022833"/>
    </source>
</evidence>
<keyword evidence="2" id="KW-0863">Zinc-finger</keyword>
<evidence type="ECO:0000256" key="4">
    <source>
        <dbReference type="SAM" id="MobiDB-lite"/>
    </source>
</evidence>
<feature type="region of interest" description="Disordered" evidence="4">
    <location>
        <begin position="580"/>
        <end position="603"/>
    </location>
</feature>
<feature type="compositionally biased region" description="Basic residues" evidence="4">
    <location>
        <begin position="1"/>
        <end position="10"/>
    </location>
</feature>
<dbReference type="AlphaFoldDB" id="A0A9Q0AIM8"/>
<dbReference type="Proteomes" id="UP000829685">
    <property type="component" value="Unassembled WGS sequence"/>
</dbReference>
<evidence type="ECO:0000313" key="6">
    <source>
        <dbReference type="Proteomes" id="UP000829685"/>
    </source>
</evidence>
<feature type="region of interest" description="Disordered" evidence="4">
    <location>
        <begin position="1"/>
        <end position="34"/>
    </location>
</feature>
<dbReference type="GO" id="GO:0004842">
    <property type="term" value="F:ubiquitin-protein transferase activity"/>
    <property type="evidence" value="ECO:0007669"/>
    <property type="project" value="TreeGrafter"/>
</dbReference>
<reference evidence="5" key="1">
    <citation type="submission" date="2021-03" db="EMBL/GenBank/DDBJ databases">
        <title>Revisited historic fungal species revealed as producer of novel bioactive compounds through whole genome sequencing and comparative genomics.</title>
        <authorList>
            <person name="Vignolle G.A."/>
            <person name="Hochenegger N."/>
            <person name="Mach R.L."/>
            <person name="Mach-Aigner A.R."/>
            <person name="Javad Rahimi M."/>
            <person name="Salim K.A."/>
            <person name="Chan C.M."/>
            <person name="Lim L.B.L."/>
            <person name="Cai F."/>
            <person name="Druzhinina I.S."/>
            <person name="U'Ren J.M."/>
            <person name="Derntl C."/>
        </authorList>
    </citation>
    <scope>NUCLEOTIDE SEQUENCE</scope>
    <source>
        <strain evidence="5">TUCIM 5799</strain>
    </source>
</reference>
<proteinExistence type="predicted"/>
<protein>
    <recommendedName>
        <fullName evidence="7">Cell cycle control protein</fullName>
    </recommendedName>
</protein>
<keyword evidence="6" id="KW-1185">Reference proteome</keyword>
<feature type="compositionally biased region" description="Acidic residues" evidence="4">
    <location>
        <begin position="72"/>
        <end position="89"/>
    </location>
</feature>
<gene>
    <name evidence="5" type="ORF">JX265_013386</name>
</gene>
<accession>A0A9Q0AIM8</accession>
<dbReference type="GO" id="GO:0033768">
    <property type="term" value="C:SUMO-targeted ubiquitin ligase complex"/>
    <property type="evidence" value="ECO:0007669"/>
    <property type="project" value="TreeGrafter"/>
</dbReference>
<dbReference type="EMBL" id="JAFIMR010000069">
    <property type="protein sequence ID" value="KAI1850494.1"/>
    <property type="molecule type" value="Genomic_DNA"/>
</dbReference>
<organism evidence="5 6">
    <name type="scientific">Neoarthrinium moseri</name>
    <dbReference type="NCBI Taxonomy" id="1658444"/>
    <lineage>
        <taxon>Eukaryota</taxon>
        <taxon>Fungi</taxon>
        <taxon>Dikarya</taxon>
        <taxon>Ascomycota</taxon>
        <taxon>Pezizomycotina</taxon>
        <taxon>Sordariomycetes</taxon>
        <taxon>Xylariomycetidae</taxon>
        <taxon>Amphisphaeriales</taxon>
        <taxon>Apiosporaceae</taxon>
        <taxon>Neoarthrinium</taxon>
    </lineage>
</organism>
<dbReference type="GO" id="GO:0008270">
    <property type="term" value="F:zinc ion binding"/>
    <property type="evidence" value="ECO:0007669"/>
    <property type="project" value="UniProtKB-KW"/>
</dbReference>
<feature type="region of interest" description="Disordered" evidence="4">
    <location>
        <begin position="47"/>
        <end position="183"/>
    </location>
</feature>
<dbReference type="PANTHER" id="PTHR28042:SF1">
    <property type="entry name" value="E3 UBIQUITIN-PROTEIN LIGASE COMPLEX SLX5-SLX8 SUBUNIT SLX5"/>
    <property type="match status" value="1"/>
</dbReference>
<sequence>MPRERSHHQRLIPSPRPDDTGFPETSCATLGLPSGGSHYVMADYSLGPASLASSDPSDHYDDDGIDFVPEGTDSDDDLALPDPDSDSESEGGLFVPELDHRNLSPASAITLSPLVSEADHGHHRDRQQNSPDLPFPIDLEADPSEPSEQSDINLISSDSEQDSERDEFLSPAPQPDPRGFPWGPLDAFALIRDDLQYETDDLYDTDELDAEDEEDEAGLEGFDFGLDGILLDPFEHLSGGLDGLGRDDNLHLPAPLGLHHLNHIHHPRLPAIHPHSPRGPGVHPLHQLIPQLNFLPPHLHDHLGRGSALAASPRDDMASRPRNGGHAQQRDELVGVELAREGGAGAHRGNLGAPEGRNNQQPFVIDLTGDDDAVEVLGSQNARRQQSQRRETAPRLNRSDSNYIGHQAPVIDISSDSEAEDDVLVQRVNARHPHHHRRHHHHAPGPGAGAGPHHHHHHHHHHHRPAAMDRRSPRRLPNINNARAAAGENRGLLNFVGNVIHGMVNRGNRGRDDDAPILGGPGGGPFPQIHLNYVAHPFHGGAPGPQKPPHVPPPKPRDGFTRDTGEEQVLVCPSCDDELAYDPDDSDDNGPPTKKPRTKKDKAEHHFWAVKDCGHVFCKKCYDNRKPAAKNPVMTGFKPDPLNHKKMICAVDGCTSDVSNKTAWVGIFL</sequence>
<dbReference type="InterPro" id="IPR017907">
    <property type="entry name" value="Znf_RING_CS"/>
</dbReference>
<name>A0A9Q0AIM8_9PEZI</name>
<dbReference type="PANTHER" id="PTHR28042">
    <property type="entry name" value="E3 UBIQUITIN-PROTEIN LIGASE COMPLEX SLX5-SLX8 SUBUNIT SLX5"/>
    <property type="match status" value="1"/>
</dbReference>
<feature type="region of interest" description="Disordered" evidence="4">
    <location>
        <begin position="431"/>
        <end position="474"/>
    </location>
</feature>
<keyword evidence="3" id="KW-0862">Zinc</keyword>
<evidence type="ECO:0008006" key="7">
    <source>
        <dbReference type="Google" id="ProtNLM"/>
    </source>
</evidence>